<dbReference type="SUPFAM" id="SSF49464">
    <property type="entry name" value="Carboxypeptidase regulatory domain-like"/>
    <property type="match status" value="1"/>
</dbReference>
<reference evidence="2 5" key="1">
    <citation type="submission" date="2021-11" db="EMBL/GenBank/DDBJ databases">
        <title>Draft genome sequence of Capnocytophaga sp. strain KC07075 isolated from cat oral cavity.</title>
        <authorList>
            <person name="Suzuki M."/>
            <person name="Imaoka K."/>
            <person name="Kimura M."/>
            <person name="Morikawa S."/>
            <person name="Maeda K."/>
        </authorList>
    </citation>
    <scope>NUCLEOTIDE SEQUENCE</scope>
    <source>
        <strain evidence="2">KC07075</strain>
        <strain evidence="3 5">KC07079</strain>
    </source>
</reference>
<evidence type="ECO:0008006" key="6">
    <source>
        <dbReference type="Google" id="ProtNLM"/>
    </source>
</evidence>
<evidence type="ECO:0000313" key="2">
    <source>
        <dbReference type="EMBL" id="GJM49269.1"/>
    </source>
</evidence>
<dbReference type="Gene3D" id="2.60.40.1120">
    <property type="entry name" value="Carboxypeptidase-like, regulatory domain"/>
    <property type="match status" value="1"/>
</dbReference>
<dbReference type="FunFam" id="2.60.40.1120:FF:000003">
    <property type="entry name" value="Outer membrane protein Omp121"/>
    <property type="match status" value="1"/>
</dbReference>
<dbReference type="Proteomes" id="UP001208692">
    <property type="component" value="Unassembled WGS sequence"/>
</dbReference>
<protein>
    <recommendedName>
        <fullName evidence="6">SusC/RagA family TonB-linked outer membrane protein</fullName>
    </recommendedName>
</protein>
<name>A0AAV5ARZ5_9FLAO</name>
<organism evidence="2 4">
    <name type="scientific">Capnocytophaga catalasegens</name>
    <dbReference type="NCBI Taxonomy" id="1004260"/>
    <lineage>
        <taxon>Bacteria</taxon>
        <taxon>Pseudomonadati</taxon>
        <taxon>Bacteroidota</taxon>
        <taxon>Flavobacteriia</taxon>
        <taxon>Flavobacteriales</taxon>
        <taxon>Flavobacteriaceae</taxon>
        <taxon>Capnocytophaga</taxon>
    </lineage>
</organism>
<evidence type="ECO:0000313" key="3">
    <source>
        <dbReference type="EMBL" id="GJM52420.1"/>
    </source>
</evidence>
<dbReference type="AlphaFoldDB" id="A0AAV5ARZ5"/>
<accession>A0AAV5ARZ5</accession>
<feature type="signal peptide" evidence="1">
    <location>
        <begin position="1"/>
        <end position="20"/>
    </location>
</feature>
<evidence type="ECO:0000313" key="5">
    <source>
        <dbReference type="Proteomes" id="UP001208692"/>
    </source>
</evidence>
<dbReference type="Pfam" id="PF13715">
    <property type="entry name" value="CarbopepD_reg_2"/>
    <property type="match status" value="1"/>
</dbReference>
<comment type="caution">
    <text evidence="2">The sequence shown here is derived from an EMBL/GenBank/DDBJ whole genome shotgun (WGS) entry which is preliminary data.</text>
</comment>
<keyword evidence="1" id="KW-0732">Signal</keyword>
<dbReference type="EMBL" id="BQKA01000006">
    <property type="protein sequence ID" value="GJM49269.1"/>
    <property type="molecule type" value="Genomic_DNA"/>
</dbReference>
<evidence type="ECO:0000313" key="4">
    <source>
        <dbReference type="Proteomes" id="UP001207736"/>
    </source>
</evidence>
<sequence>MFKQLLAIFVLMLLALPLSAQIRVTGKVTDQSNSPLPGADILVKGTTHGVVSDFDGNYEIQVNQGDVLEFSYIGFQTQTKKVVGGG</sequence>
<evidence type="ECO:0000256" key="1">
    <source>
        <dbReference type="SAM" id="SignalP"/>
    </source>
</evidence>
<keyword evidence="5" id="KW-1185">Reference proteome</keyword>
<feature type="chain" id="PRO_5043371829" description="SusC/RagA family TonB-linked outer membrane protein" evidence="1">
    <location>
        <begin position="21"/>
        <end position="86"/>
    </location>
</feature>
<gene>
    <name evidence="2" type="ORF">RCZ15_02440</name>
    <name evidence="3" type="ORF">RCZ16_07370</name>
</gene>
<dbReference type="EMBL" id="BQKB01000013">
    <property type="protein sequence ID" value="GJM52420.1"/>
    <property type="molecule type" value="Genomic_DNA"/>
</dbReference>
<dbReference type="Proteomes" id="UP001207736">
    <property type="component" value="Unassembled WGS sequence"/>
</dbReference>
<proteinExistence type="predicted"/>
<dbReference type="InterPro" id="IPR008969">
    <property type="entry name" value="CarboxyPept-like_regulatory"/>
</dbReference>
<dbReference type="RefSeq" id="WP_264857475.1">
    <property type="nucleotide sequence ID" value="NZ_BQKA01000006.1"/>
</dbReference>